<dbReference type="Proteomes" id="UP000461768">
    <property type="component" value="Unassembled WGS sequence"/>
</dbReference>
<dbReference type="EMBL" id="WAGX01000005">
    <property type="protein sequence ID" value="KAB1438324.1"/>
    <property type="molecule type" value="Genomic_DNA"/>
</dbReference>
<accession>A0A7V7QKI7</accession>
<evidence type="ECO:0000256" key="1">
    <source>
        <dbReference type="SAM" id="MobiDB-lite"/>
    </source>
</evidence>
<feature type="compositionally biased region" description="Basic and acidic residues" evidence="1">
    <location>
        <begin position="423"/>
        <end position="433"/>
    </location>
</feature>
<dbReference type="RefSeq" id="WP_151145576.1">
    <property type="nucleotide sequence ID" value="NZ_WAGX01000005.1"/>
</dbReference>
<dbReference type="AlphaFoldDB" id="A0A7V7QKI7"/>
<comment type="caution">
    <text evidence="2">The sequence shown here is derived from an EMBL/GenBank/DDBJ whole genome shotgun (WGS) entry which is preliminary data.</text>
</comment>
<evidence type="ECO:0000313" key="2">
    <source>
        <dbReference type="EMBL" id="KAB1438324.1"/>
    </source>
</evidence>
<keyword evidence="3" id="KW-1185">Reference proteome</keyword>
<proteinExistence type="predicted"/>
<dbReference type="OrthoDB" id="2020679at2"/>
<name>A0A7V7QKI7_9FIRM</name>
<evidence type="ECO:0000313" key="3">
    <source>
        <dbReference type="Proteomes" id="UP000461768"/>
    </source>
</evidence>
<reference evidence="2 3" key="1">
    <citation type="submission" date="2019-09" db="EMBL/GenBank/DDBJ databases">
        <authorList>
            <person name="Valk L.C."/>
        </authorList>
    </citation>
    <scope>NUCLEOTIDE SEQUENCE [LARGE SCALE GENOMIC DNA]</scope>
    <source>
        <strain evidence="2">GalUA</strain>
    </source>
</reference>
<sequence>MILLKANDKLKVIFHKMIKTMGENVQWNELFIINNNDLILLGKVRSLFFNFDNKRTYSNIIDITVNEETAWEITENETLENAINMILYTFGKWGSIKGLKVEKDYDQLNHLLAYIFKEIGVEASLTKDNLRFFKEGIQMTYEEVIQMILDEKTPLEEKEAEEEEKETSISEEEDEEYRLGLWHKVIWNSINLTFVKEELTMEDKAKARLGNQFYMVNYKCPTCQSKLHMVVYPKGQEFRIETDEGGVYLARAYTCSACNRFYTPKPKQLLAEGDVFQLSFEDDKVAYEDYQELLGKKGQRISNSNFNQYESEYLKQGEEETGEELESLYELEQYEALTQEELNALLEKLESGFYPQEIVDKYKEVIEREIQKRQVRQEKEEKKLDLERSQVIESKTNFVEREKEDKETKKIHPFTKNATKTTNHLESDKKEETPYLQEAPTKQKDTFSLSMEAFFHFKELVKKGDRSDIAFELKKLPKLQLQELRDRIPLIEDMEEEKKVSAIQLIDERLDEEAEEEIRKKVAECKDKSFSQVEKILEEITKTKRKEDINSPIIDSLKKVLEKKAKSELENLVSKAPKDLSKRQYEQLKDKMKEYHNIDTRLYEKLLEEKLDEAQKQEISSMMKRLNPRNRKAYQKAYEQLQELHFEERNVAPTLEKLKQKIYNADLSAIQDICKEPADLTFEEGIQAYEQILLGEYLPELKEDMLGQIDKRLTKLKSDECEQLVNKLIKELGDYLNLDSRMYFYNVRKMLRGKHEDEETIIIQNAINSYAKGIEKYEYPILICDTSYASNGESGFILTPNHIFYHSLLNGGKIDIMRIEKVFTHNGMLKRGIYVETVSNTIKIANSLKIKDLKPVGEVLNNFVMYLKEKPESRNVSYLAKEEHKVKCCYRCGFVYSHGNICPKCGSKMND</sequence>
<protein>
    <submittedName>
        <fullName evidence="2">Uncharacterized protein</fullName>
    </submittedName>
</protein>
<gene>
    <name evidence="2" type="ORF">F7O84_12295</name>
</gene>
<feature type="region of interest" description="Disordered" evidence="1">
    <location>
        <begin position="421"/>
        <end position="440"/>
    </location>
</feature>
<reference evidence="2 3" key="2">
    <citation type="submission" date="2020-02" db="EMBL/GenBank/DDBJ databases">
        <title>Candidatus Galacturonibacter soehngenii shows hetero-acetogenic catabolism of galacturonic acid but lacks a canonical carbon monoxide dehydrogenase/acetyl-CoA synthase complex.</title>
        <authorList>
            <person name="Diender M."/>
            <person name="Stouten G.R."/>
            <person name="Petersen J.F."/>
            <person name="Nielsen P.H."/>
            <person name="Dueholm M.S."/>
            <person name="Pronk J.T."/>
            <person name="Van Loosdrecht M.C.M."/>
        </authorList>
    </citation>
    <scope>NUCLEOTIDE SEQUENCE [LARGE SCALE GENOMIC DNA]</scope>
    <source>
        <strain evidence="2">GalUA</strain>
    </source>
</reference>
<organism evidence="2 3">
    <name type="scientific">Candidatus Galacturonatibacter soehngenii</name>
    <dbReference type="NCBI Taxonomy" id="2307010"/>
    <lineage>
        <taxon>Bacteria</taxon>
        <taxon>Bacillati</taxon>
        <taxon>Bacillota</taxon>
        <taxon>Clostridia</taxon>
        <taxon>Lachnospirales</taxon>
        <taxon>Lachnospiraceae</taxon>
        <taxon>Candidatus Galacturonatibacter</taxon>
    </lineage>
</organism>